<accession>A0A382GDW8</accession>
<name>A0A382GDW8_9ZZZZ</name>
<proteinExistence type="predicted"/>
<protein>
    <recommendedName>
        <fullName evidence="1">TOD1/MUCI70 glycosyltransferase-like domain-containing protein</fullName>
    </recommendedName>
</protein>
<dbReference type="Pfam" id="PF04765">
    <property type="entry name" value="TOD1_MUCI70"/>
    <property type="match status" value="1"/>
</dbReference>
<dbReference type="InterPro" id="IPR048354">
    <property type="entry name" value="TOD1_MUCI70_glycTrfase_dom"/>
</dbReference>
<gene>
    <name evidence="2" type="ORF">METZ01_LOCUS225215</name>
</gene>
<reference evidence="2" key="1">
    <citation type="submission" date="2018-05" db="EMBL/GenBank/DDBJ databases">
        <authorList>
            <person name="Lanie J.A."/>
            <person name="Ng W.-L."/>
            <person name="Kazmierczak K.M."/>
            <person name="Andrzejewski T.M."/>
            <person name="Davidsen T.M."/>
            <person name="Wayne K.J."/>
            <person name="Tettelin H."/>
            <person name="Glass J.I."/>
            <person name="Rusch D."/>
            <person name="Podicherti R."/>
            <person name="Tsui H.-C.T."/>
            <person name="Winkler M.E."/>
        </authorList>
    </citation>
    <scope>NUCLEOTIDE SEQUENCE</scope>
</reference>
<dbReference type="EMBL" id="UINC01054535">
    <property type="protein sequence ID" value="SVB72361.1"/>
    <property type="molecule type" value="Genomic_DNA"/>
</dbReference>
<feature type="domain" description="TOD1/MUCI70 glycosyltransferase-like" evidence="1">
    <location>
        <begin position="44"/>
        <end position="213"/>
    </location>
</feature>
<sequence>METRNTDNKLLDSFITSVRDSSISQRVVYTAIFGNIDVLKEVDNKDLSVSYRCFTDNRNLKSNTWKITYCEDLFAYPRLTAKVFKLFPNLIFPNSEESLWVDATFSITGNLTEFFDEYIKDKPIIFFRHPLRDCVYKEAKICALLGKDEDAIIKTQINDYKALGMPKKNGLVHGGIIFRKHHRQEISKLMEDWWVQINKYSIRDQLSLNFVAWMNGIELHYFTKRILDNNFFEWGRPDYLPKASFLKGFSQKILTTWINIAG</sequence>
<dbReference type="PANTHER" id="PTHR12956">
    <property type="entry name" value="ALKALINE CERAMIDASE-RELATED"/>
    <property type="match status" value="1"/>
</dbReference>
<dbReference type="InterPro" id="IPR006852">
    <property type="entry name" value="TOD1_MUCI70"/>
</dbReference>
<evidence type="ECO:0000259" key="1">
    <source>
        <dbReference type="Pfam" id="PF04765"/>
    </source>
</evidence>
<dbReference type="AlphaFoldDB" id="A0A382GDW8"/>
<evidence type="ECO:0000313" key="2">
    <source>
        <dbReference type="EMBL" id="SVB72361.1"/>
    </source>
</evidence>
<organism evidence="2">
    <name type="scientific">marine metagenome</name>
    <dbReference type="NCBI Taxonomy" id="408172"/>
    <lineage>
        <taxon>unclassified sequences</taxon>
        <taxon>metagenomes</taxon>
        <taxon>ecological metagenomes</taxon>
    </lineage>
</organism>